<accession>A0A7G9YKR4</accession>
<name>A0A7G9YKR4_9EURY</name>
<reference evidence="1" key="1">
    <citation type="submission" date="2020-06" db="EMBL/GenBank/DDBJ databases">
        <title>Unique genomic features of the anaerobic methanotrophic archaea.</title>
        <authorList>
            <person name="Chadwick G.L."/>
            <person name="Skennerton C.T."/>
            <person name="Laso-Perez R."/>
            <person name="Leu A.O."/>
            <person name="Speth D.R."/>
            <person name="Yu H."/>
            <person name="Morgan-Lang C."/>
            <person name="Hatzenpichler R."/>
            <person name="Goudeau D."/>
            <person name="Malmstrom R."/>
            <person name="Brazelton W.J."/>
            <person name="Woyke T."/>
            <person name="Hallam S.J."/>
            <person name="Tyson G.W."/>
            <person name="Wegener G."/>
            <person name="Boetius A."/>
            <person name="Orphan V."/>
        </authorList>
    </citation>
    <scope>NUCLEOTIDE SEQUENCE</scope>
</reference>
<protein>
    <submittedName>
        <fullName evidence="1">Uncharacterized protein</fullName>
    </submittedName>
</protein>
<gene>
    <name evidence="1" type="ORF">CJINKJJD_00031</name>
</gene>
<dbReference type="AlphaFoldDB" id="A0A7G9YKR4"/>
<proteinExistence type="predicted"/>
<organism evidence="1">
    <name type="scientific">Candidatus Methanogaster sp. ANME-2c ERB4</name>
    <dbReference type="NCBI Taxonomy" id="2759911"/>
    <lineage>
        <taxon>Archaea</taxon>
        <taxon>Methanobacteriati</taxon>
        <taxon>Methanobacteriota</taxon>
        <taxon>Stenosarchaea group</taxon>
        <taxon>Methanomicrobia</taxon>
        <taxon>Methanosarcinales</taxon>
        <taxon>ANME-2 cluster</taxon>
        <taxon>Candidatus Methanogasteraceae</taxon>
        <taxon>Candidatus Methanogaster</taxon>
    </lineage>
</organism>
<dbReference type="EMBL" id="MT631355">
    <property type="protein sequence ID" value="QNO48598.1"/>
    <property type="molecule type" value="Genomic_DNA"/>
</dbReference>
<evidence type="ECO:0000313" key="1">
    <source>
        <dbReference type="EMBL" id="QNO48598.1"/>
    </source>
</evidence>
<sequence>MKEVASQIASSAILPLGVILCGSVRTGASTAGRAQYVHRQHDGCDCDAFDPSPLAESRVRYVRESELPIENGVEKWYLLWGLHFSVQSDQIDLPEDWHVIDGGTYSGSALEIEFYDPYQIAFEVFGEMLTQPCSFSSR</sequence>